<evidence type="ECO:0000256" key="1">
    <source>
        <dbReference type="ARBA" id="ARBA00023054"/>
    </source>
</evidence>
<proteinExistence type="predicted"/>
<evidence type="ECO:0000313" key="4">
    <source>
        <dbReference type="Proteomes" id="UP000694865"/>
    </source>
</evidence>
<keyword evidence="1 2" id="KW-0175">Coiled coil</keyword>
<gene>
    <name evidence="5" type="primary">LOC102808448</name>
</gene>
<feature type="region of interest" description="Disordered" evidence="3">
    <location>
        <begin position="382"/>
        <end position="408"/>
    </location>
</feature>
<dbReference type="RefSeq" id="XP_006815202.1">
    <property type="nucleotide sequence ID" value="XM_006815139.1"/>
</dbReference>
<organism evidence="4 5">
    <name type="scientific">Saccoglossus kowalevskii</name>
    <name type="common">Acorn worm</name>
    <dbReference type="NCBI Taxonomy" id="10224"/>
    <lineage>
        <taxon>Eukaryota</taxon>
        <taxon>Metazoa</taxon>
        <taxon>Hemichordata</taxon>
        <taxon>Enteropneusta</taxon>
        <taxon>Harrimaniidae</taxon>
        <taxon>Saccoglossus</taxon>
    </lineage>
</organism>
<dbReference type="PANTHER" id="PTHR18870">
    <property type="entry name" value="PROTEIN TAG-278-RELATED"/>
    <property type="match status" value="1"/>
</dbReference>
<reference evidence="5" key="1">
    <citation type="submission" date="2025-08" db="UniProtKB">
        <authorList>
            <consortium name="RefSeq"/>
        </authorList>
    </citation>
    <scope>IDENTIFICATION</scope>
    <source>
        <tissue evidence="5">Testes</tissue>
    </source>
</reference>
<dbReference type="Gene3D" id="1.10.287.1490">
    <property type="match status" value="1"/>
</dbReference>
<evidence type="ECO:0000256" key="2">
    <source>
        <dbReference type="SAM" id="Coils"/>
    </source>
</evidence>
<sequence>MAKQGKISKDNSVMDLAVEKLRLNIGTVREGSGIKNKRSFEFKMCKKVAELTQVVHMLFTRNHEKEVEIEAIKDAYEYEISLVIKDAKERINKLDRELAEIKQQMRQETSRLRDEIRERVKSLESKYESKLHEKDATISELENENEDLKQKLLKAKESISRLENGMSDESQNLLKQIKEKDKEINRLEAIISNREKKHCDKEDTIHGLKKKLSNLEAKFMNEISELNRSLVESNEIRENLSQKNKQLEDDVKMLKKELRKRIKSSGNDRSSVVRTQSAWDPSDEIERLRREIKWYRMELTNREGNFNRVFAENAPVRIDPRTVGSFGHFTREKTVMSGDPVSSDSISMSIGVTGREHITTSSPGRLPVLGVDHRRPTNVNVLSYSSTSGSNPRMLSRENKSRKVVPNP</sequence>
<dbReference type="PANTHER" id="PTHR18870:SF9">
    <property type="entry name" value="PROTEIN TAG-278-RELATED"/>
    <property type="match status" value="1"/>
</dbReference>
<dbReference type="Proteomes" id="UP000694865">
    <property type="component" value="Unplaced"/>
</dbReference>
<protein>
    <submittedName>
        <fullName evidence="5">Centromere protein F-like</fullName>
    </submittedName>
</protein>
<keyword evidence="4" id="KW-1185">Reference proteome</keyword>
<name>A0ABM0M5B1_SACKO</name>
<evidence type="ECO:0000256" key="3">
    <source>
        <dbReference type="SAM" id="MobiDB-lite"/>
    </source>
</evidence>
<feature type="coiled-coil region" evidence="2">
    <location>
        <begin position="223"/>
        <end position="264"/>
    </location>
</feature>
<dbReference type="GeneID" id="102808448"/>
<feature type="compositionally biased region" description="Polar residues" evidence="3">
    <location>
        <begin position="382"/>
        <end position="393"/>
    </location>
</feature>
<feature type="coiled-coil region" evidence="2">
    <location>
        <begin position="84"/>
        <end position="197"/>
    </location>
</feature>
<evidence type="ECO:0000313" key="5">
    <source>
        <dbReference type="RefSeq" id="XP_006815202.1"/>
    </source>
</evidence>
<accession>A0ABM0M5B1</accession>